<sequence length="76" mass="8186">MAQIGDGLGHCQAGGPEVEILATAQPQPGHHVVCRARSVLEEIADASQLARAWDDELEIFRYAGEGAPVRWLHKVG</sequence>
<name>A0ABP4Y9Z7_9MICO</name>
<reference evidence="2" key="1">
    <citation type="journal article" date="2019" name="Int. J. Syst. Evol. Microbiol.">
        <title>The Global Catalogue of Microorganisms (GCM) 10K type strain sequencing project: providing services to taxonomists for standard genome sequencing and annotation.</title>
        <authorList>
            <consortium name="The Broad Institute Genomics Platform"/>
            <consortium name="The Broad Institute Genome Sequencing Center for Infectious Disease"/>
            <person name="Wu L."/>
            <person name="Ma J."/>
        </authorList>
    </citation>
    <scope>NUCLEOTIDE SEQUENCE [LARGE SCALE GENOMIC DNA]</scope>
    <source>
        <strain evidence="2">JCM 15592</strain>
    </source>
</reference>
<evidence type="ECO:0000313" key="2">
    <source>
        <dbReference type="Proteomes" id="UP001499938"/>
    </source>
</evidence>
<dbReference type="Proteomes" id="UP001499938">
    <property type="component" value="Unassembled WGS sequence"/>
</dbReference>
<comment type="caution">
    <text evidence="1">The sequence shown here is derived from an EMBL/GenBank/DDBJ whole genome shotgun (WGS) entry which is preliminary data.</text>
</comment>
<organism evidence="1 2">
    <name type="scientific">Nostocoides veronense</name>
    <dbReference type="NCBI Taxonomy" id="330836"/>
    <lineage>
        <taxon>Bacteria</taxon>
        <taxon>Bacillati</taxon>
        <taxon>Actinomycetota</taxon>
        <taxon>Actinomycetes</taxon>
        <taxon>Micrococcales</taxon>
        <taxon>Intrasporangiaceae</taxon>
        <taxon>Nostocoides</taxon>
    </lineage>
</organism>
<dbReference type="Pfam" id="PF11343">
    <property type="entry name" value="DUF3145"/>
    <property type="match status" value="1"/>
</dbReference>
<evidence type="ECO:0000313" key="1">
    <source>
        <dbReference type="EMBL" id="GAA1808441.1"/>
    </source>
</evidence>
<gene>
    <name evidence="1" type="ORF">GCM10009811_34650</name>
</gene>
<dbReference type="InterPro" id="IPR021491">
    <property type="entry name" value="DUF3145"/>
</dbReference>
<dbReference type="EMBL" id="BAAAPO010000061">
    <property type="protein sequence ID" value="GAA1808441.1"/>
    <property type="molecule type" value="Genomic_DNA"/>
</dbReference>
<proteinExistence type="predicted"/>
<keyword evidence="2" id="KW-1185">Reference proteome</keyword>
<protein>
    <submittedName>
        <fullName evidence="1">Uncharacterized protein</fullName>
    </submittedName>
</protein>
<accession>A0ABP4Y9Z7</accession>